<dbReference type="EC" id="2.8.1.14" evidence="3"/>
<dbReference type="SUPFAM" id="SSF52402">
    <property type="entry name" value="Adenine nucleotide alpha hydrolases-like"/>
    <property type="match status" value="1"/>
</dbReference>
<evidence type="ECO:0000256" key="7">
    <source>
        <dbReference type="ARBA" id="ARBA00022741"/>
    </source>
</evidence>
<dbReference type="Pfam" id="PF20259">
    <property type="entry name" value="tRNA_Me_trans_M"/>
    <property type="match status" value="1"/>
</dbReference>
<keyword evidence="10" id="KW-1015">Disulfide bond</keyword>
<dbReference type="GO" id="GO:0000049">
    <property type="term" value="F:tRNA binding"/>
    <property type="evidence" value="ECO:0007669"/>
    <property type="project" value="UniProtKB-KW"/>
</dbReference>
<evidence type="ECO:0000256" key="4">
    <source>
        <dbReference type="ARBA" id="ARBA00022555"/>
    </source>
</evidence>
<dbReference type="Pfam" id="PF03054">
    <property type="entry name" value="tRNA_Me_trans"/>
    <property type="match status" value="2"/>
</dbReference>
<organism evidence="14 15">
    <name type="scientific">Chaetoceros tenuissimus</name>
    <dbReference type="NCBI Taxonomy" id="426638"/>
    <lineage>
        <taxon>Eukaryota</taxon>
        <taxon>Sar</taxon>
        <taxon>Stramenopiles</taxon>
        <taxon>Ochrophyta</taxon>
        <taxon>Bacillariophyta</taxon>
        <taxon>Coscinodiscophyceae</taxon>
        <taxon>Chaetocerotophycidae</taxon>
        <taxon>Chaetocerotales</taxon>
        <taxon>Chaetocerotaceae</taxon>
        <taxon>Chaetoceros</taxon>
    </lineage>
</organism>
<evidence type="ECO:0000313" key="14">
    <source>
        <dbReference type="EMBL" id="GFH53036.1"/>
    </source>
</evidence>
<dbReference type="InterPro" id="IPR023382">
    <property type="entry name" value="MnmA-like_central_sf"/>
</dbReference>
<dbReference type="InterPro" id="IPR004506">
    <property type="entry name" value="MnmA-like"/>
</dbReference>
<comment type="function">
    <text evidence="1">Catalyzes the 2-thiolation of uridine at the wobble position (U34) of mitochondrial tRNA(Lys), tRNA(Glu) and tRNA(Gln). Required for the formation of 5-taurinomethyl-2-thiouridine (tm5s2U) of mitochondrial tRNA(Lys), tRNA(Glu), and tRNA(Gln) at the wobble position. ATP is required to activate the C2 atom of the wobble base.</text>
</comment>
<dbReference type="CDD" id="cd01998">
    <property type="entry name" value="MnmA_TRMU-like"/>
    <property type="match status" value="1"/>
</dbReference>
<dbReference type="Pfam" id="PF20258">
    <property type="entry name" value="tRNA_Me_trans_C"/>
    <property type="match status" value="1"/>
</dbReference>
<evidence type="ECO:0000256" key="6">
    <source>
        <dbReference type="ARBA" id="ARBA00022694"/>
    </source>
</evidence>
<comment type="caution">
    <text evidence="14">The sequence shown here is derived from an EMBL/GenBank/DDBJ whole genome shotgun (WGS) entry which is preliminary data.</text>
</comment>
<evidence type="ECO:0000256" key="2">
    <source>
        <dbReference type="ARBA" id="ARBA00006191"/>
    </source>
</evidence>
<accession>A0AAD3CVL2</accession>
<keyword evidence="7" id="KW-0547">Nucleotide-binding</keyword>
<gene>
    <name evidence="14" type="ORF">CTEN210_09512</name>
</gene>
<dbReference type="InterPro" id="IPR046885">
    <property type="entry name" value="MnmA-like_C"/>
</dbReference>
<dbReference type="AlphaFoldDB" id="A0AAD3CVL2"/>
<dbReference type="InterPro" id="IPR046884">
    <property type="entry name" value="MnmA-like_central"/>
</dbReference>
<evidence type="ECO:0000256" key="5">
    <source>
        <dbReference type="ARBA" id="ARBA00022679"/>
    </source>
</evidence>
<dbReference type="Gene3D" id="3.40.50.620">
    <property type="entry name" value="HUPs"/>
    <property type="match status" value="1"/>
</dbReference>
<keyword evidence="9" id="KW-0694">RNA-binding</keyword>
<evidence type="ECO:0000313" key="15">
    <source>
        <dbReference type="Proteomes" id="UP001054902"/>
    </source>
</evidence>
<proteinExistence type="inferred from homology"/>
<protein>
    <recommendedName>
        <fullName evidence="3">tRNA-5-taurinomethyluridine 2-sulfurtransferase</fullName>
        <ecNumber evidence="3">2.8.1.14</ecNumber>
    </recommendedName>
</protein>
<keyword evidence="5" id="KW-0808">Transferase</keyword>
<sequence length="444" mass="49046">MSRSKRIVVALSGGIDSSVSASLLKAIPNTNLIGLHMSNWNASDESSGSTYCEQSEKDAADAQTVADHLSIDMKRAEFQSEYWHGVFEPFLEGFAQNKTMNPDIGCNRIVKFGAMREYAMQNLHADYIATGHYARLWHRRNDSILGSTVDPPEYLEEALGIDDDWIYGWGKDSKDSCNDVSPLLLAGADLTKDQSYFLCGVHGVKFSNVLFPLGHLNKNIPNQNGDRTVRQIAQEYSKSIAQKKESMGICFIGKRNFADFISEYLPEEAVPGDFVDIDTGKVVGRHKGNAFYTIGQGAKISGASCKWFTCSKSKDGVVFVCNDTHHPSLYSNELYIRRNDFNWIGGGLPQHIKQGSGLHALCRTRHLQPLIPCLVELVDDNLLRVKFDRPVRGITEGQTASLYVGNGIVCLGGGQILKQGQTYHELGIPLPSKLHPSGNNDRSV</sequence>
<dbReference type="GO" id="GO:0002143">
    <property type="term" value="P:tRNA wobble position uridine thiolation"/>
    <property type="evidence" value="ECO:0007669"/>
    <property type="project" value="TreeGrafter"/>
</dbReference>
<dbReference type="PANTHER" id="PTHR11933:SF5">
    <property type="entry name" value="MITOCHONDRIAL TRNA-SPECIFIC 2-THIOURIDYLASE 1"/>
    <property type="match status" value="1"/>
</dbReference>
<dbReference type="Proteomes" id="UP001054902">
    <property type="component" value="Unassembled WGS sequence"/>
</dbReference>
<name>A0AAD3CVL2_9STRA</name>
<dbReference type="Gene3D" id="2.40.30.10">
    <property type="entry name" value="Translation factors"/>
    <property type="match status" value="1"/>
</dbReference>
<dbReference type="PANTHER" id="PTHR11933">
    <property type="entry name" value="TRNA 5-METHYLAMINOMETHYL-2-THIOURIDYLATE -METHYLTRANSFERASE"/>
    <property type="match status" value="1"/>
</dbReference>
<dbReference type="Gene3D" id="2.30.30.280">
    <property type="entry name" value="Adenine nucleotide alpha hydrolases-like domains"/>
    <property type="match status" value="1"/>
</dbReference>
<dbReference type="EMBL" id="BLLK01000046">
    <property type="protein sequence ID" value="GFH53036.1"/>
    <property type="molecule type" value="Genomic_DNA"/>
</dbReference>
<feature type="domain" description="tRNA-specific 2-thiouridylase MnmA-like central" evidence="13">
    <location>
        <begin position="259"/>
        <end position="321"/>
    </location>
</feature>
<evidence type="ECO:0000256" key="3">
    <source>
        <dbReference type="ARBA" id="ARBA00011953"/>
    </source>
</evidence>
<dbReference type="GO" id="GO:0005524">
    <property type="term" value="F:ATP binding"/>
    <property type="evidence" value="ECO:0007669"/>
    <property type="project" value="UniProtKB-KW"/>
</dbReference>
<keyword evidence="15" id="KW-1185">Reference proteome</keyword>
<feature type="domain" description="tRNA-specific 2-thiouridylase MnmA-like C-terminal" evidence="12">
    <location>
        <begin position="337"/>
        <end position="416"/>
    </location>
</feature>
<evidence type="ECO:0000256" key="10">
    <source>
        <dbReference type="ARBA" id="ARBA00023157"/>
    </source>
</evidence>
<evidence type="ECO:0000256" key="1">
    <source>
        <dbReference type="ARBA" id="ARBA00003986"/>
    </source>
</evidence>
<dbReference type="GO" id="GO:0061708">
    <property type="term" value="F:tRNA-5-taurinomethyluridine 2-sulfurtransferase"/>
    <property type="evidence" value="ECO:0007669"/>
    <property type="project" value="UniProtKB-EC"/>
</dbReference>
<keyword evidence="8" id="KW-0067">ATP-binding</keyword>
<evidence type="ECO:0000256" key="8">
    <source>
        <dbReference type="ARBA" id="ARBA00022840"/>
    </source>
</evidence>
<comment type="catalytic activity">
    <reaction evidence="11">
        <text>5-taurinomethyluridine(34) in tRNA + S-sulfanyl-L-cysteinyl-[protein] + AH2 + ATP = 5-taurinomethyl-2-thiouridine(34) in tRNA + L-cysteinyl-[protein] + A + AMP + diphosphate + H(+)</text>
        <dbReference type="Rhea" id="RHEA:47040"/>
        <dbReference type="Rhea" id="RHEA-COMP:10131"/>
        <dbReference type="Rhea" id="RHEA-COMP:11726"/>
        <dbReference type="Rhea" id="RHEA-COMP:11732"/>
        <dbReference type="Rhea" id="RHEA-COMP:11733"/>
        <dbReference type="ChEBI" id="CHEBI:13193"/>
        <dbReference type="ChEBI" id="CHEBI:15378"/>
        <dbReference type="ChEBI" id="CHEBI:17499"/>
        <dbReference type="ChEBI" id="CHEBI:29950"/>
        <dbReference type="ChEBI" id="CHEBI:30616"/>
        <dbReference type="ChEBI" id="CHEBI:33019"/>
        <dbReference type="ChEBI" id="CHEBI:61963"/>
        <dbReference type="ChEBI" id="CHEBI:87171"/>
        <dbReference type="ChEBI" id="CHEBI:87172"/>
        <dbReference type="ChEBI" id="CHEBI:456215"/>
        <dbReference type="EC" id="2.8.1.14"/>
    </reaction>
</comment>
<keyword evidence="6" id="KW-0819">tRNA processing</keyword>
<keyword evidence="4" id="KW-0820">tRNA-binding</keyword>
<dbReference type="InterPro" id="IPR014729">
    <property type="entry name" value="Rossmann-like_a/b/a_fold"/>
</dbReference>
<reference evidence="14 15" key="1">
    <citation type="journal article" date="2021" name="Sci. Rep.">
        <title>The genome of the diatom Chaetoceros tenuissimus carries an ancient integrated fragment of an extant virus.</title>
        <authorList>
            <person name="Hongo Y."/>
            <person name="Kimura K."/>
            <person name="Takaki Y."/>
            <person name="Yoshida Y."/>
            <person name="Baba S."/>
            <person name="Kobayashi G."/>
            <person name="Nagasaki K."/>
            <person name="Hano T."/>
            <person name="Tomaru Y."/>
        </authorList>
    </citation>
    <scope>NUCLEOTIDE SEQUENCE [LARGE SCALE GENOMIC DNA]</scope>
    <source>
        <strain evidence="14 15">NIES-3715</strain>
    </source>
</reference>
<evidence type="ECO:0000256" key="11">
    <source>
        <dbReference type="ARBA" id="ARBA00049564"/>
    </source>
</evidence>
<comment type="similarity">
    <text evidence="2">Belongs to the MnmA/TRMU family.</text>
</comment>
<evidence type="ECO:0000259" key="12">
    <source>
        <dbReference type="Pfam" id="PF20258"/>
    </source>
</evidence>
<evidence type="ECO:0000256" key="9">
    <source>
        <dbReference type="ARBA" id="ARBA00022884"/>
    </source>
</evidence>
<evidence type="ECO:0000259" key="13">
    <source>
        <dbReference type="Pfam" id="PF20259"/>
    </source>
</evidence>